<gene>
    <name evidence="1" type="ORF">L596_026108</name>
</gene>
<organism evidence="1 2">
    <name type="scientific">Steinernema carpocapsae</name>
    <name type="common">Entomopathogenic nematode</name>
    <dbReference type="NCBI Taxonomy" id="34508"/>
    <lineage>
        <taxon>Eukaryota</taxon>
        <taxon>Metazoa</taxon>
        <taxon>Ecdysozoa</taxon>
        <taxon>Nematoda</taxon>
        <taxon>Chromadorea</taxon>
        <taxon>Rhabditida</taxon>
        <taxon>Tylenchina</taxon>
        <taxon>Panagrolaimomorpha</taxon>
        <taxon>Strongyloidoidea</taxon>
        <taxon>Steinernematidae</taxon>
        <taxon>Steinernema</taxon>
    </lineage>
</organism>
<proteinExistence type="predicted"/>
<dbReference type="EMBL" id="AZBU02000010">
    <property type="protein sequence ID" value="TKR62104.1"/>
    <property type="molecule type" value="Genomic_DNA"/>
</dbReference>
<reference evidence="1 2" key="1">
    <citation type="journal article" date="2015" name="Genome Biol.">
        <title>Comparative genomics of Steinernema reveals deeply conserved gene regulatory networks.</title>
        <authorList>
            <person name="Dillman A.R."/>
            <person name="Macchietto M."/>
            <person name="Porter C.F."/>
            <person name="Rogers A."/>
            <person name="Williams B."/>
            <person name="Antoshechkin I."/>
            <person name="Lee M.M."/>
            <person name="Goodwin Z."/>
            <person name="Lu X."/>
            <person name="Lewis E.E."/>
            <person name="Goodrich-Blair H."/>
            <person name="Stock S.P."/>
            <person name="Adams B.J."/>
            <person name="Sternberg P.W."/>
            <person name="Mortazavi A."/>
        </authorList>
    </citation>
    <scope>NUCLEOTIDE SEQUENCE [LARGE SCALE GENOMIC DNA]</scope>
    <source>
        <strain evidence="1 2">ALL</strain>
    </source>
</reference>
<sequence length="98" mass="11130">MQDGHRPFPVSILNFPISLPEIDRREPHSKCLAKTLHFIQQIAFVLNIKDHFGVTEVIAQEKVAKEFDKAYLNSIGISTPPADQCDIQKRVLETTKLC</sequence>
<evidence type="ECO:0000313" key="1">
    <source>
        <dbReference type="EMBL" id="TKR62104.1"/>
    </source>
</evidence>
<reference evidence="1 2" key="2">
    <citation type="journal article" date="2019" name="G3 (Bethesda)">
        <title>Hybrid Assembly of the Genome of the Entomopathogenic Nematode Steinernema carpocapsae Identifies the X-Chromosome.</title>
        <authorList>
            <person name="Serra L."/>
            <person name="Macchietto M."/>
            <person name="Macias-Munoz A."/>
            <person name="McGill C.J."/>
            <person name="Rodriguez I.M."/>
            <person name="Rodriguez B."/>
            <person name="Murad R."/>
            <person name="Mortazavi A."/>
        </authorList>
    </citation>
    <scope>NUCLEOTIDE SEQUENCE [LARGE SCALE GENOMIC DNA]</scope>
    <source>
        <strain evidence="1 2">ALL</strain>
    </source>
</reference>
<evidence type="ECO:0000313" key="2">
    <source>
        <dbReference type="Proteomes" id="UP000298663"/>
    </source>
</evidence>
<accession>A0A4U5M0D9</accession>
<dbReference type="OrthoDB" id="5843925at2759"/>
<comment type="caution">
    <text evidence="1">The sequence shown here is derived from an EMBL/GenBank/DDBJ whole genome shotgun (WGS) entry which is preliminary data.</text>
</comment>
<dbReference type="AlphaFoldDB" id="A0A4U5M0D9"/>
<protein>
    <submittedName>
        <fullName evidence="1">Uncharacterized protein</fullName>
    </submittedName>
</protein>
<dbReference type="Proteomes" id="UP000298663">
    <property type="component" value="Unassembled WGS sequence"/>
</dbReference>
<keyword evidence="2" id="KW-1185">Reference proteome</keyword>
<name>A0A4U5M0D9_STECR</name>